<evidence type="ECO:0000259" key="3">
    <source>
        <dbReference type="PROSITE" id="PS50887"/>
    </source>
</evidence>
<dbReference type="InterPro" id="IPR052155">
    <property type="entry name" value="Biofilm_reg_signaling"/>
</dbReference>
<dbReference type="CDD" id="cd01949">
    <property type="entry name" value="GGDEF"/>
    <property type="match status" value="1"/>
</dbReference>
<dbReference type="SUPFAM" id="SSF141868">
    <property type="entry name" value="EAL domain-like"/>
    <property type="match status" value="1"/>
</dbReference>
<dbReference type="SMART" id="SM00267">
    <property type="entry name" value="GGDEF"/>
    <property type="match status" value="1"/>
</dbReference>
<evidence type="ECO:0000259" key="2">
    <source>
        <dbReference type="PROSITE" id="PS50883"/>
    </source>
</evidence>
<organism evidence="4 5">
    <name type="scientific">Sphingomonas aerophila</name>
    <dbReference type="NCBI Taxonomy" id="1344948"/>
    <lineage>
        <taxon>Bacteria</taxon>
        <taxon>Pseudomonadati</taxon>
        <taxon>Pseudomonadota</taxon>
        <taxon>Alphaproteobacteria</taxon>
        <taxon>Sphingomonadales</taxon>
        <taxon>Sphingomonadaceae</taxon>
        <taxon>Sphingomonas</taxon>
    </lineage>
</organism>
<dbReference type="PANTHER" id="PTHR44757:SF2">
    <property type="entry name" value="BIOFILM ARCHITECTURE MAINTENANCE PROTEIN MBAA"/>
    <property type="match status" value="1"/>
</dbReference>
<name>A0A7W9BBG9_9SPHN</name>
<evidence type="ECO:0000313" key="4">
    <source>
        <dbReference type="EMBL" id="MBB5714145.1"/>
    </source>
</evidence>
<dbReference type="InterPro" id="IPR035919">
    <property type="entry name" value="EAL_sf"/>
</dbReference>
<dbReference type="InterPro" id="IPR029787">
    <property type="entry name" value="Nucleotide_cyclase"/>
</dbReference>
<dbReference type="Gene3D" id="3.20.20.450">
    <property type="entry name" value="EAL domain"/>
    <property type="match status" value="1"/>
</dbReference>
<dbReference type="EMBL" id="JACIJK010000002">
    <property type="protein sequence ID" value="MBB5714145.1"/>
    <property type="molecule type" value="Genomic_DNA"/>
</dbReference>
<feature type="domain" description="EAL" evidence="2">
    <location>
        <begin position="286"/>
        <end position="534"/>
    </location>
</feature>
<comment type="caution">
    <text evidence="4">The sequence shown here is derived from an EMBL/GenBank/DDBJ whole genome shotgun (WGS) entry which is preliminary data.</text>
</comment>
<dbReference type="SUPFAM" id="SSF55073">
    <property type="entry name" value="Nucleotide cyclase"/>
    <property type="match status" value="1"/>
</dbReference>
<proteinExistence type="predicted"/>
<evidence type="ECO:0000259" key="1">
    <source>
        <dbReference type="PROSITE" id="PS50112"/>
    </source>
</evidence>
<dbReference type="Pfam" id="PF00990">
    <property type="entry name" value="GGDEF"/>
    <property type="match status" value="1"/>
</dbReference>
<dbReference type="InterPro" id="IPR043128">
    <property type="entry name" value="Rev_trsase/Diguanyl_cyclase"/>
</dbReference>
<dbReference type="InterPro" id="IPR000160">
    <property type="entry name" value="GGDEF_dom"/>
</dbReference>
<reference evidence="4 5" key="1">
    <citation type="submission" date="2020-08" db="EMBL/GenBank/DDBJ databases">
        <title>Genomic Encyclopedia of Type Strains, Phase IV (KMG-IV): sequencing the most valuable type-strain genomes for metagenomic binning, comparative biology and taxonomic classification.</title>
        <authorList>
            <person name="Goeker M."/>
        </authorList>
    </citation>
    <scope>NUCLEOTIDE SEQUENCE [LARGE SCALE GENOMIC DNA]</scope>
    <source>
        <strain evidence="4 5">DSM 100044</strain>
    </source>
</reference>
<keyword evidence="5" id="KW-1185">Reference proteome</keyword>
<dbReference type="CDD" id="cd01948">
    <property type="entry name" value="EAL"/>
    <property type="match status" value="1"/>
</dbReference>
<dbReference type="Gene3D" id="3.30.70.270">
    <property type="match status" value="1"/>
</dbReference>
<feature type="domain" description="GGDEF" evidence="3">
    <location>
        <begin position="145"/>
        <end position="277"/>
    </location>
</feature>
<dbReference type="PROSITE" id="PS50112">
    <property type="entry name" value="PAS"/>
    <property type="match status" value="1"/>
</dbReference>
<dbReference type="NCBIfam" id="TIGR00254">
    <property type="entry name" value="GGDEF"/>
    <property type="match status" value="1"/>
</dbReference>
<dbReference type="PROSITE" id="PS50883">
    <property type="entry name" value="EAL"/>
    <property type="match status" value="1"/>
</dbReference>
<gene>
    <name evidence="4" type="ORF">FHS94_000968</name>
</gene>
<dbReference type="Pfam" id="PF00563">
    <property type="entry name" value="EAL"/>
    <property type="match status" value="1"/>
</dbReference>
<dbReference type="AlphaFoldDB" id="A0A7W9BBG9"/>
<sequence>MKQDVRHNPEQAVTSSARILESLQHPVLVLDAAGELIYANATAAGSFGGWIVGLSLTDIFPDYLRSPAAGDHPTSLRLTTQKGEAFEALLSPLGEGETCVSLWPAAAVLDERTPERADDLTGLALRNPFMAALDHALAGADNRAGSLAVLCLDLDRFKVINDTLGHGIGDQLLKKVADRLRTACRREDLIARFGGDEFVILQRGITGVADAERLAARLVDLIGRTYVLNGHTVNVGVSVGVALRDAGLQSRDLLRNADLALYEAKRAGRGRYRFFEQGMDLQLHERRELEIDLRRALALKQFELAYQPFLDLSTDAVIGFEALLRWNHPVRGKVPPLSFISVAEENGLIVKIGEWVLMTACMAAASWPGDLIVAVNVSPLQFKADTLLTTVSTALERSGLAPERLELEITEGALLADTDNVLATLHSLRALGVKISMDDFGTGYSSLSYLQKFPFNKIKIDRSFVSGGGADSEAILRAVSGLGSNLGMAITAEGVETAEQLGRIREQSCTHVQGYLTGRPMAPDQVELFLQEQPIAQVTN</sequence>
<protein>
    <submittedName>
        <fullName evidence="4">Diguanylate cyclase (GGDEF)-like protein</fullName>
    </submittedName>
</protein>
<dbReference type="InterPro" id="IPR000014">
    <property type="entry name" value="PAS"/>
</dbReference>
<dbReference type="SMART" id="SM00052">
    <property type="entry name" value="EAL"/>
    <property type="match status" value="1"/>
</dbReference>
<dbReference type="RefSeq" id="WP_184055170.1">
    <property type="nucleotide sequence ID" value="NZ_JACIJK010000002.1"/>
</dbReference>
<dbReference type="PANTHER" id="PTHR44757">
    <property type="entry name" value="DIGUANYLATE CYCLASE DGCP"/>
    <property type="match status" value="1"/>
</dbReference>
<accession>A0A7W9BBG9</accession>
<feature type="domain" description="PAS" evidence="1">
    <location>
        <begin position="18"/>
        <end position="48"/>
    </location>
</feature>
<evidence type="ECO:0000313" key="5">
    <source>
        <dbReference type="Proteomes" id="UP000546200"/>
    </source>
</evidence>
<dbReference type="InterPro" id="IPR001633">
    <property type="entry name" value="EAL_dom"/>
</dbReference>
<dbReference type="Proteomes" id="UP000546200">
    <property type="component" value="Unassembled WGS sequence"/>
</dbReference>
<dbReference type="PROSITE" id="PS50887">
    <property type="entry name" value="GGDEF"/>
    <property type="match status" value="1"/>
</dbReference>